<keyword evidence="2" id="KW-1185">Reference proteome</keyword>
<dbReference type="PANTHER" id="PTHR17985:SF8">
    <property type="entry name" value="TRANSPORT AND GOLGI ORGANIZATION PROTEIN 2 HOMOLOG"/>
    <property type="match status" value="1"/>
</dbReference>
<dbReference type="PANTHER" id="PTHR17985">
    <property type="entry name" value="SER/THR-RICH PROTEIN T10 IN DGCR REGION"/>
    <property type="match status" value="1"/>
</dbReference>
<dbReference type="eggNOG" id="COG3332">
    <property type="taxonomic scope" value="Bacteria"/>
</dbReference>
<evidence type="ECO:0008006" key="3">
    <source>
        <dbReference type="Google" id="ProtNLM"/>
    </source>
</evidence>
<dbReference type="Proteomes" id="UP000003844">
    <property type="component" value="Unassembled WGS sequence"/>
</dbReference>
<organism evidence="1 2">
    <name type="scientific">Gillisia limnaea (strain DSM 15749 / LMG 21470 / R-8282)</name>
    <dbReference type="NCBI Taxonomy" id="865937"/>
    <lineage>
        <taxon>Bacteria</taxon>
        <taxon>Pseudomonadati</taxon>
        <taxon>Bacteroidota</taxon>
        <taxon>Flavobacteriia</taxon>
        <taxon>Flavobacteriales</taxon>
        <taxon>Flavobacteriaceae</taxon>
        <taxon>Gillisia</taxon>
    </lineage>
</organism>
<proteinExistence type="predicted"/>
<dbReference type="EMBL" id="JH594606">
    <property type="protein sequence ID" value="EHQ01987.1"/>
    <property type="molecule type" value="Genomic_DNA"/>
</dbReference>
<dbReference type="RefSeq" id="WP_006988304.1">
    <property type="nucleotide sequence ID" value="NZ_JH594606.1"/>
</dbReference>
<accession>H2BX35</accession>
<dbReference type="InterPro" id="IPR008551">
    <property type="entry name" value="TANGO2"/>
</dbReference>
<dbReference type="Pfam" id="PF05742">
    <property type="entry name" value="TANGO2"/>
    <property type="match status" value="1"/>
</dbReference>
<sequence>MCTISLVFNSEENTGFILTSNRDEAPGRETISPDFYTVNNTRLLFPKDAVAGGTWIGVSANKRVVCLMNGGFEKHIRASNYRVSRGVVVKDILAAEDPLLEINSYNFQGIEPFTLILADWKQELLFYELVWDGNKAHLKKLRLKNYIWSSSPLYSSEMKGLREAWFEELQQKKNLTSGNVWDFHHSAGIGNKEIDLVMDRGFIKTKSITQIIKTSEKTRMIYEDLQKGKIYEAVF</sequence>
<evidence type="ECO:0000313" key="2">
    <source>
        <dbReference type="Proteomes" id="UP000003844"/>
    </source>
</evidence>
<reference evidence="2" key="1">
    <citation type="journal article" date="2012" name="Stand. Genomic Sci.">
        <title>Genome sequence of the Antarctic rhodopsins-containing flavobacterium Gillisia limnaea type strain (R-8282(T)).</title>
        <authorList>
            <person name="Riedel T."/>
            <person name="Held B."/>
            <person name="Nolan M."/>
            <person name="Lucas S."/>
            <person name="Lapidus A."/>
            <person name="Tice H."/>
            <person name="Del Rio T.G."/>
            <person name="Cheng J.F."/>
            <person name="Han C."/>
            <person name="Tapia R."/>
            <person name="Goodwin L.A."/>
            <person name="Pitluck S."/>
            <person name="Liolios K."/>
            <person name="Mavromatis K."/>
            <person name="Pagani I."/>
            <person name="Ivanova N."/>
            <person name="Mikhailova N."/>
            <person name="Pati A."/>
            <person name="Chen A."/>
            <person name="Palaniappan K."/>
            <person name="Land M."/>
            <person name="Rohde M."/>
            <person name="Tindall B.J."/>
            <person name="Detter J.C."/>
            <person name="Goker M."/>
            <person name="Bristow J."/>
            <person name="Eisen J.A."/>
            <person name="Markowitz V."/>
            <person name="Hugenholtz P."/>
            <person name="Kyrpides N.C."/>
            <person name="Klenk H.P."/>
            <person name="Woyke T."/>
        </authorList>
    </citation>
    <scope>NUCLEOTIDE SEQUENCE [LARGE SCALE GENOMIC DNA]</scope>
    <source>
        <strain evidence="2">DSM 15749 / LMG 21470 / R-8282</strain>
    </source>
</reference>
<protein>
    <recommendedName>
        <fullName evidence="3">Transport and Golgi organization protein 2</fullName>
    </recommendedName>
</protein>
<dbReference type="HOGENOM" id="CLU_084211_0_0_10"/>
<dbReference type="STRING" id="865937.Gilli_1321"/>
<dbReference type="AlphaFoldDB" id="H2BX35"/>
<evidence type="ECO:0000313" key="1">
    <source>
        <dbReference type="EMBL" id="EHQ01987.1"/>
    </source>
</evidence>
<name>H2BX35_GILLR</name>
<gene>
    <name evidence="1" type="ORF">Gilli_1321</name>
</gene>
<dbReference type="OrthoDB" id="4380123at2"/>